<reference evidence="1 2" key="1">
    <citation type="journal article" date="2021" name="Elife">
        <title>Chloroplast acquisition without the gene transfer in kleptoplastic sea slugs, Plakobranchus ocellatus.</title>
        <authorList>
            <person name="Maeda T."/>
            <person name="Takahashi S."/>
            <person name="Yoshida T."/>
            <person name="Shimamura S."/>
            <person name="Takaki Y."/>
            <person name="Nagai Y."/>
            <person name="Toyoda A."/>
            <person name="Suzuki Y."/>
            <person name="Arimoto A."/>
            <person name="Ishii H."/>
            <person name="Satoh N."/>
            <person name="Nishiyama T."/>
            <person name="Hasebe M."/>
            <person name="Maruyama T."/>
            <person name="Minagawa J."/>
            <person name="Obokata J."/>
            <person name="Shigenobu S."/>
        </authorList>
    </citation>
    <scope>NUCLEOTIDE SEQUENCE [LARGE SCALE GENOMIC DNA]</scope>
</reference>
<sequence>MKYLVQKVVTTAAVAKARVSNKYFSISFFVYMEMSRRTMELDSRDADVQRVSSPSLHVGQAQPVVHVGVLHGTRGERLNSVGYPRQLNCDVHPLVERDREVFIG</sequence>
<gene>
    <name evidence="1" type="ORF">ElyMa_000597200</name>
</gene>
<accession>A0AAV4G7A9</accession>
<name>A0AAV4G7A9_9GAST</name>
<proteinExistence type="predicted"/>
<evidence type="ECO:0000313" key="1">
    <source>
        <dbReference type="EMBL" id="GFR81116.1"/>
    </source>
</evidence>
<organism evidence="1 2">
    <name type="scientific">Elysia marginata</name>
    <dbReference type="NCBI Taxonomy" id="1093978"/>
    <lineage>
        <taxon>Eukaryota</taxon>
        <taxon>Metazoa</taxon>
        <taxon>Spiralia</taxon>
        <taxon>Lophotrochozoa</taxon>
        <taxon>Mollusca</taxon>
        <taxon>Gastropoda</taxon>
        <taxon>Heterobranchia</taxon>
        <taxon>Euthyneura</taxon>
        <taxon>Panpulmonata</taxon>
        <taxon>Sacoglossa</taxon>
        <taxon>Placobranchoidea</taxon>
        <taxon>Plakobranchidae</taxon>
        <taxon>Elysia</taxon>
    </lineage>
</organism>
<protein>
    <submittedName>
        <fullName evidence="1">Uncharacterized protein</fullName>
    </submittedName>
</protein>
<dbReference type="Proteomes" id="UP000762676">
    <property type="component" value="Unassembled WGS sequence"/>
</dbReference>
<comment type="caution">
    <text evidence="1">The sequence shown here is derived from an EMBL/GenBank/DDBJ whole genome shotgun (WGS) entry which is preliminary data.</text>
</comment>
<dbReference type="AlphaFoldDB" id="A0AAV4G7A9"/>
<dbReference type="EMBL" id="BMAT01001167">
    <property type="protein sequence ID" value="GFR81116.1"/>
    <property type="molecule type" value="Genomic_DNA"/>
</dbReference>
<evidence type="ECO:0000313" key="2">
    <source>
        <dbReference type="Proteomes" id="UP000762676"/>
    </source>
</evidence>
<keyword evidence="2" id="KW-1185">Reference proteome</keyword>